<evidence type="ECO:0000256" key="2">
    <source>
        <dbReference type="ARBA" id="ARBA00022695"/>
    </source>
</evidence>
<dbReference type="SUPFAM" id="SSF53448">
    <property type="entry name" value="Nucleotide-diphospho-sugar transferases"/>
    <property type="match status" value="1"/>
</dbReference>
<gene>
    <name evidence="4" type="ORF">EVA_08895</name>
</gene>
<reference evidence="4" key="1">
    <citation type="journal article" date="2012" name="PLoS ONE">
        <title>Gene sets for utilization of primary and secondary nutrition supplies in the distal gut of endangered iberian lynx.</title>
        <authorList>
            <person name="Alcaide M."/>
            <person name="Messina E."/>
            <person name="Richter M."/>
            <person name="Bargiela R."/>
            <person name="Peplies J."/>
            <person name="Huws S.A."/>
            <person name="Newbold C.J."/>
            <person name="Golyshin P.N."/>
            <person name="Simon M.A."/>
            <person name="Lopez G."/>
            <person name="Yakimov M.M."/>
            <person name="Ferrer M."/>
        </authorList>
    </citation>
    <scope>NUCLEOTIDE SEQUENCE</scope>
</reference>
<name>J9GS41_9ZZZZ</name>
<dbReference type="EMBL" id="AMCI01002333">
    <property type="protein sequence ID" value="EJX03000.1"/>
    <property type="molecule type" value="Genomic_DNA"/>
</dbReference>
<dbReference type="PANTHER" id="PTHR43584">
    <property type="entry name" value="NUCLEOTIDYL TRANSFERASE"/>
    <property type="match status" value="1"/>
</dbReference>
<dbReference type="GO" id="GO:0016779">
    <property type="term" value="F:nucleotidyltransferase activity"/>
    <property type="evidence" value="ECO:0007669"/>
    <property type="project" value="UniProtKB-KW"/>
</dbReference>
<dbReference type="InterPro" id="IPR050065">
    <property type="entry name" value="GlmU-like"/>
</dbReference>
<dbReference type="PANTHER" id="PTHR43584:SF8">
    <property type="entry name" value="N-ACETYLMURAMATE ALPHA-1-PHOSPHATE URIDYLYLTRANSFERASE"/>
    <property type="match status" value="1"/>
</dbReference>
<evidence type="ECO:0000313" key="4">
    <source>
        <dbReference type="EMBL" id="EJX03000.1"/>
    </source>
</evidence>
<comment type="caution">
    <text evidence="4">The sequence shown here is derived from an EMBL/GenBank/DDBJ whole genome shotgun (WGS) entry which is preliminary data.</text>
</comment>
<accession>J9GS41</accession>
<evidence type="ECO:0000259" key="3">
    <source>
        <dbReference type="Pfam" id="PF00483"/>
    </source>
</evidence>
<keyword evidence="1 4" id="KW-0808">Transferase</keyword>
<sequence length="258" mass="28847">MLEINTSQPYYFQMKALLFAAGLGTRLKPLTDHMPKALVPVGGHPLLQLAIDRLARCGAERVVVNVHHFAAQIMDYVASHHWDCEVVLSDESQALLDTGGGLKKALPLLTGDDRPVLLHNVDILSNVDLLDFYQRNQNNAVTLLVSQRKTQRYLLFNDERELVGWTNLQTGEVRSPYSNLDVTACHRYAFSGIHLVSPTVYPLLSTYPDKFPIMDFYLQNCDKIKIIADVDPHLQLLDVGKQDTLAAAESFAQAHGLI</sequence>
<dbReference type="Gene3D" id="3.90.550.10">
    <property type="entry name" value="Spore Coat Polysaccharide Biosynthesis Protein SpsA, Chain A"/>
    <property type="match status" value="1"/>
</dbReference>
<dbReference type="CDD" id="cd06422">
    <property type="entry name" value="NTP_transferase_like_1"/>
    <property type="match status" value="1"/>
</dbReference>
<keyword evidence="2" id="KW-0548">Nucleotidyltransferase</keyword>
<dbReference type="InterPro" id="IPR029044">
    <property type="entry name" value="Nucleotide-diphossugar_trans"/>
</dbReference>
<dbReference type="AlphaFoldDB" id="J9GS41"/>
<protein>
    <submittedName>
        <fullName evidence="4">Nucleotidyltransferase family protein</fullName>
    </submittedName>
</protein>
<evidence type="ECO:0000256" key="1">
    <source>
        <dbReference type="ARBA" id="ARBA00022679"/>
    </source>
</evidence>
<proteinExistence type="predicted"/>
<dbReference type="InterPro" id="IPR005835">
    <property type="entry name" value="NTP_transferase_dom"/>
</dbReference>
<dbReference type="Pfam" id="PF00483">
    <property type="entry name" value="NTP_transferase"/>
    <property type="match status" value="1"/>
</dbReference>
<feature type="domain" description="Nucleotidyl transferase" evidence="3">
    <location>
        <begin position="15"/>
        <end position="142"/>
    </location>
</feature>
<organism evidence="4">
    <name type="scientific">gut metagenome</name>
    <dbReference type="NCBI Taxonomy" id="749906"/>
    <lineage>
        <taxon>unclassified sequences</taxon>
        <taxon>metagenomes</taxon>
        <taxon>organismal metagenomes</taxon>
    </lineage>
</organism>